<dbReference type="SUPFAM" id="SSF53474">
    <property type="entry name" value="alpha/beta-Hydrolases"/>
    <property type="match status" value="1"/>
</dbReference>
<dbReference type="RefSeq" id="WP_176867096.1">
    <property type="nucleotide sequence ID" value="NZ_JABXWT010000017.1"/>
</dbReference>
<evidence type="ECO:0008006" key="4">
    <source>
        <dbReference type="Google" id="ProtNLM"/>
    </source>
</evidence>
<evidence type="ECO:0000313" key="3">
    <source>
        <dbReference type="Proteomes" id="UP000630805"/>
    </source>
</evidence>
<evidence type="ECO:0000256" key="1">
    <source>
        <dbReference type="SAM" id="MobiDB-lite"/>
    </source>
</evidence>
<evidence type="ECO:0000313" key="2">
    <source>
        <dbReference type="EMBL" id="NVO58049.1"/>
    </source>
</evidence>
<organism evidence="2 3">
    <name type="scientific">Ruegeria haliotis</name>
    <dbReference type="NCBI Taxonomy" id="2747601"/>
    <lineage>
        <taxon>Bacteria</taxon>
        <taxon>Pseudomonadati</taxon>
        <taxon>Pseudomonadota</taxon>
        <taxon>Alphaproteobacteria</taxon>
        <taxon>Rhodobacterales</taxon>
        <taxon>Roseobacteraceae</taxon>
        <taxon>Ruegeria</taxon>
    </lineage>
</organism>
<sequence length="273" mass="29185">MAATLPDTAIVDLPETTDGSPLDADDLVAAWERLSGTGGTPAVSGSADDFGMGSTDSDDDAGFLGFDPRTLVRAATMWRMTDRAGVVGRTGVAEVLGRLLSQSSARAHLIGHSYGCKVISTALSETTATRKAQSLTLFQPAVNHLAFAPEARPGKAGAYCINFNRLVRPVFSAYSQHDTPLHRMFHLAARRKKDIGELQFAARTGRYYALGGYGPLTYAQGEVQEFQLPQAGAFYPHHAASGRLIGLDGAEGITGHSDVDNPYTHWAMMQQLT</sequence>
<dbReference type="EMBL" id="JABXWT010000017">
    <property type="protein sequence ID" value="NVO58049.1"/>
    <property type="molecule type" value="Genomic_DNA"/>
</dbReference>
<proteinExistence type="predicted"/>
<name>A0ABX2PWA1_9RHOB</name>
<accession>A0ABX2PWA1</accession>
<comment type="caution">
    <text evidence="2">The sequence shown here is derived from an EMBL/GenBank/DDBJ whole genome shotgun (WGS) entry which is preliminary data.</text>
</comment>
<gene>
    <name evidence="2" type="ORF">HW561_19825</name>
</gene>
<keyword evidence="3" id="KW-1185">Reference proteome</keyword>
<feature type="region of interest" description="Disordered" evidence="1">
    <location>
        <begin position="1"/>
        <end position="22"/>
    </location>
</feature>
<reference evidence="2 3" key="1">
    <citation type="submission" date="2020-06" db="EMBL/GenBank/DDBJ databases">
        <authorList>
            <person name="Cao W.R."/>
        </authorList>
    </citation>
    <scope>NUCLEOTIDE SEQUENCE [LARGE SCALE GENOMIC DNA]</scope>
    <source>
        <strain evidence="2 3">B1Z28</strain>
    </source>
</reference>
<dbReference type="Proteomes" id="UP000630805">
    <property type="component" value="Unassembled WGS sequence"/>
</dbReference>
<dbReference type="InterPro" id="IPR029058">
    <property type="entry name" value="AB_hydrolase_fold"/>
</dbReference>
<protein>
    <recommendedName>
        <fullName evidence="4">Alpha/beta hydrolase family protein DUF900</fullName>
    </recommendedName>
</protein>